<dbReference type="Proteomes" id="UP000608890">
    <property type="component" value="Unassembled WGS sequence"/>
</dbReference>
<protein>
    <submittedName>
        <fullName evidence="1">Uncharacterized protein</fullName>
    </submittedName>
</protein>
<gene>
    <name evidence="1" type="ORF">GCM10011608_59480</name>
</gene>
<accession>A0A917X3L6</accession>
<evidence type="ECO:0000313" key="1">
    <source>
        <dbReference type="EMBL" id="GGM66305.1"/>
    </source>
</evidence>
<dbReference type="EMBL" id="BMNB01000050">
    <property type="protein sequence ID" value="GGM66305.1"/>
    <property type="molecule type" value="Genomic_DNA"/>
</dbReference>
<sequence>MVLGGHRMSRPGFGGGELPAVFPDWSPYTDLESAARAYLRDPDVALEALGGVLRGASVLGFTLERFVNEVNGVWQEVVVCDGSRLVLWHGEDVPAAEGPPGSMTSSLRVVPVSSVTEVGCRRRLFRHDNGEIRVDSIDVYLLLTSLDETPPGEEAVGAPRHDALRFGKTLDDGGPGQIARLEEFARLVASVVGRPLL</sequence>
<keyword evidence="2" id="KW-1185">Reference proteome</keyword>
<reference evidence="1" key="2">
    <citation type="submission" date="2020-09" db="EMBL/GenBank/DDBJ databases">
        <authorList>
            <person name="Sun Q."/>
            <person name="Zhou Y."/>
        </authorList>
    </citation>
    <scope>NUCLEOTIDE SEQUENCE</scope>
    <source>
        <strain evidence="1">CGMCC 4.7312</strain>
    </source>
</reference>
<reference evidence="1" key="1">
    <citation type="journal article" date="2014" name="Int. J. Syst. Evol. Microbiol.">
        <title>Complete genome sequence of Corynebacterium casei LMG S-19264T (=DSM 44701T), isolated from a smear-ripened cheese.</title>
        <authorList>
            <consortium name="US DOE Joint Genome Institute (JGI-PGF)"/>
            <person name="Walter F."/>
            <person name="Albersmeier A."/>
            <person name="Kalinowski J."/>
            <person name="Ruckert C."/>
        </authorList>
    </citation>
    <scope>NUCLEOTIDE SEQUENCE</scope>
    <source>
        <strain evidence="1">CGMCC 4.7312</strain>
    </source>
</reference>
<evidence type="ECO:0000313" key="2">
    <source>
        <dbReference type="Proteomes" id="UP000608890"/>
    </source>
</evidence>
<comment type="caution">
    <text evidence="1">The sequence shown here is derived from an EMBL/GenBank/DDBJ whole genome shotgun (WGS) entry which is preliminary data.</text>
</comment>
<proteinExistence type="predicted"/>
<organism evidence="1 2">
    <name type="scientific">Micromonospora sonchi</name>
    <dbReference type="NCBI Taxonomy" id="1763543"/>
    <lineage>
        <taxon>Bacteria</taxon>
        <taxon>Bacillati</taxon>
        <taxon>Actinomycetota</taxon>
        <taxon>Actinomycetes</taxon>
        <taxon>Micromonosporales</taxon>
        <taxon>Micromonosporaceae</taxon>
        <taxon>Micromonospora</taxon>
    </lineage>
</organism>
<dbReference type="AlphaFoldDB" id="A0A917X3L6"/>
<name>A0A917X3L6_9ACTN</name>